<feature type="transmembrane region" description="Helical" evidence="1">
    <location>
        <begin position="52"/>
        <end position="75"/>
    </location>
</feature>
<evidence type="ECO:0000313" key="3">
    <source>
        <dbReference type="Proteomes" id="UP001304683"/>
    </source>
</evidence>
<dbReference type="RefSeq" id="WP_135224880.1">
    <property type="nucleotide sequence ID" value="NZ_CP132508.1"/>
</dbReference>
<keyword evidence="1" id="KW-0812">Transmembrane</keyword>
<evidence type="ECO:0008006" key="4">
    <source>
        <dbReference type="Google" id="ProtNLM"/>
    </source>
</evidence>
<keyword evidence="1" id="KW-1133">Transmembrane helix</keyword>
<protein>
    <recommendedName>
        <fullName evidence="4">DedA family protein</fullName>
    </recommendedName>
</protein>
<organism evidence="2 3">
    <name type="scientific">Thermaerobacter composti</name>
    <dbReference type="NCBI Taxonomy" id="554949"/>
    <lineage>
        <taxon>Bacteria</taxon>
        <taxon>Bacillati</taxon>
        <taxon>Bacillota</taxon>
        <taxon>Clostridia</taxon>
        <taxon>Eubacteriales</taxon>
        <taxon>Clostridiales Family XVII. Incertae Sedis</taxon>
        <taxon>Thermaerobacter</taxon>
    </lineage>
</organism>
<keyword evidence="3" id="KW-1185">Reference proteome</keyword>
<reference evidence="2 3" key="1">
    <citation type="submission" date="2023-08" db="EMBL/GenBank/DDBJ databases">
        <title>Genome sequence of Thermaerobacter compostii strain Ins1, a spore-forming filamentous bacterium isolated from a deep geothermal reservoir.</title>
        <authorList>
            <person name="Bregnard D."/>
            <person name="Gonzalez D."/>
            <person name="Junier P."/>
        </authorList>
    </citation>
    <scope>NUCLEOTIDE SEQUENCE [LARGE SCALE GENOMIC DNA]</scope>
    <source>
        <strain evidence="2 3">Ins1</strain>
    </source>
</reference>
<name>A0ABZ0QPJ5_9FIRM</name>
<keyword evidence="1" id="KW-0472">Membrane</keyword>
<dbReference type="EMBL" id="CP132508">
    <property type="protein sequence ID" value="WPD19411.1"/>
    <property type="molecule type" value="Genomic_DNA"/>
</dbReference>
<feature type="transmembrane region" description="Helical" evidence="1">
    <location>
        <begin position="116"/>
        <end position="134"/>
    </location>
</feature>
<evidence type="ECO:0000256" key="1">
    <source>
        <dbReference type="SAM" id="Phobius"/>
    </source>
</evidence>
<proteinExistence type="predicted"/>
<gene>
    <name evidence="2" type="ORF">Q5761_01700</name>
</gene>
<accession>A0ABZ0QPJ5</accession>
<sequence length="208" mass="22808">MTAHGGVLAIPLHELTEAGLLAAGFALHSFGIPLTTVALFTLLAAWAAQADVGWLVAGALAAAATLAGHVAVFVLGRWWGWRGIDAARRRWGSMERLAERVDRWARSPTGWAALTAWRWVGPGFAQAFWVLCALPRLDRTLLALMAYLALHDVVWSFAWTYALVVLHLRAPTVALWLDRLAWGLLLGTLLWTAAARWRRRRAAAGSSR</sequence>
<feature type="transmembrane region" description="Helical" evidence="1">
    <location>
        <begin position="141"/>
        <end position="168"/>
    </location>
</feature>
<dbReference type="Proteomes" id="UP001304683">
    <property type="component" value="Chromosome"/>
</dbReference>
<feature type="transmembrane region" description="Helical" evidence="1">
    <location>
        <begin position="20"/>
        <end position="45"/>
    </location>
</feature>
<evidence type="ECO:0000313" key="2">
    <source>
        <dbReference type="EMBL" id="WPD19411.1"/>
    </source>
</evidence>
<feature type="transmembrane region" description="Helical" evidence="1">
    <location>
        <begin position="180"/>
        <end position="198"/>
    </location>
</feature>